<evidence type="ECO:0000313" key="4">
    <source>
        <dbReference type="Proteomes" id="UP000218807"/>
    </source>
</evidence>
<protein>
    <submittedName>
        <fullName evidence="3">Phosphoglycerate mutase</fullName>
    </submittedName>
</protein>
<dbReference type="RefSeq" id="WP_096763136.1">
    <property type="nucleotide sequence ID" value="NZ_NXDM01000012.1"/>
</dbReference>
<feature type="active site" description="Tele-phosphohistidine intermediate" evidence="1">
    <location>
        <position position="9"/>
    </location>
</feature>
<dbReference type="GO" id="GO:0005737">
    <property type="term" value="C:cytoplasm"/>
    <property type="evidence" value="ECO:0007669"/>
    <property type="project" value="TreeGrafter"/>
</dbReference>
<dbReference type="Proteomes" id="UP000218807">
    <property type="component" value="Unassembled WGS sequence"/>
</dbReference>
<dbReference type="PANTHER" id="PTHR48100">
    <property type="entry name" value="BROAD-SPECIFICITY PHOSPHATASE YOR283W-RELATED"/>
    <property type="match status" value="1"/>
</dbReference>
<feature type="binding site" evidence="2">
    <location>
        <begin position="8"/>
        <end position="15"/>
    </location>
    <ligand>
        <name>substrate</name>
    </ligand>
</feature>
<feature type="binding site" evidence="2">
    <location>
        <position position="63"/>
    </location>
    <ligand>
        <name>substrate</name>
    </ligand>
</feature>
<dbReference type="PANTHER" id="PTHR48100:SF59">
    <property type="entry name" value="ADENOSYLCOBALAMIN_ALPHA-RIBAZOLE PHOSPHATASE"/>
    <property type="match status" value="1"/>
</dbReference>
<dbReference type="AlphaFoldDB" id="A0A2A5KTP1"/>
<dbReference type="GO" id="GO:0016791">
    <property type="term" value="F:phosphatase activity"/>
    <property type="evidence" value="ECO:0007669"/>
    <property type="project" value="TreeGrafter"/>
</dbReference>
<dbReference type="Pfam" id="PF00300">
    <property type="entry name" value="His_Phos_1"/>
    <property type="match status" value="1"/>
</dbReference>
<keyword evidence="4" id="KW-1185">Reference proteome</keyword>
<gene>
    <name evidence="3" type="ORF">CPT34_14055</name>
</gene>
<dbReference type="SUPFAM" id="SSF53254">
    <property type="entry name" value="Phosphoglycerate mutase-like"/>
    <property type="match status" value="1"/>
</dbReference>
<evidence type="ECO:0000256" key="2">
    <source>
        <dbReference type="PIRSR" id="PIRSR613078-2"/>
    </source>
</evidence>
<evidence type="ECO:0000256" key="1">
    <source>
        <dbReference type="PIRSR" id="PIRSR613078-1"/>
    </source>
</evidence>
<dbReference type="Gene3D" id="3.40.50.1240">
    <property type="entry name" value="Phosphoglycerate mutase-like"/>
    <property type="match status" value="1"/>
</dbReference>
<dbReference type="PROSITE" id="PS00175">
    <property type="entry name" value="PG_MUTASE"/>
    <property type="match status" value="1"/>
</dbReference>
<organism evidence="3 4">
    <name type="scientific">Rhizobium sophoriradicis</name>
    <dbReference type="NCBI Taxonomy" id="1535245"/>
    <lineage>
        <taxon>Bacteria</taxon>
        <taxon>Pseudomonadati</taxon>
        <taxon>Pseudomonadota</taxon>
        <taxon>Alphaproteobacteria</taxon>
        <taxon>Hyphomicrobiales</taxon>
        <taxon>Rhizobiaceae</taxon>
        <taxon>Rhizobium/Agrobacterium group</taxon>
        <taxon>Rhizobium</taxon>
    </lineage>
</organism>
<comment type="caution">
    <text evidence="3">The sequence shown here is derived from an EMBL/GenBank/DDBJ whole genome shotgun (WGS) entry which is preliminary data.</text>
</comment>
<feature type="active site" description="Proton donor/acceptor" evidence="1">
    <location>
        <position position="87"/>
    </location>
</feature>
<dbReference type="InterPro" id="IPR029033">
    <property type="entry name" value="His_PPase_superfam"/>
</dbReference>
<dbReference type="CDD" id="cd07067">
    <property type="entry name" value="HP_PGM_like"/>
    <property type="match status" value="1"/>
</dbReference>
<accession>A0A2A5KTP1</accession>
<dbReference type="InterPro" id="IPR001345">
    <property type="entry name" value="PG/BPGM_mutase_AS"/>
</dbReference>
<dbReference type="SMART" id="SM00855">
    <property type="entry name" value="PGAM"/>
    <property type="match status" value="1"/>
</dbReference>
<dbReference type="InterPro" id="IPR050275">
    <property type="entry name" value="PGM_Phosphatase"/>
</dbReference>
<name>A0A2A5KTP1_9HYPH</name>
<dbReference type="PIRSF" id="PIRSF000709">
    <property type="entry name" value="6PFK_2-Ptase"/>
    <property type="match status" value="1"/>
</dbReference>
<dbReference type="InterPro" id="IPR013078">
    <property type="entry name" value="His_Pase_superF_clade-1"/>
</dbReference>
<evidence type="ECO:0000313" key="3">
    <source>
        <dbReference type="EMBL" id="PCK80383.1"/>
    </source>
</evidence>
<proteinExistence type="predicted"/>
<reference evidence="3 4" key="1">
    <citation type="submission" date="2017-09" db="EMBL/GenBank/DDBJ databases">
        <title>Comparative genomics of rhizobia isolated from Phaseolus vulgaris in China.</title>
        <authorList>
            <person name="Tong W."/>
        </authorList>
    </citation>
    <scope>NUCLEOTIDE SEQUENCE [LARGE SCALE GENOMIC DNA]</scope>
    <source>
        <strain evidence="3 4">L101</strain>
    </source>
</reference>
<sequence length="191" mass="21608">MTIIFLLRHGETIWNAAGRFQGQKDSPLTERGRRQADQAGKLLGRELERHTGEIDVHVSPLSRAKETAARIARYVPVASCDEPRLMEVTTGSWDGMTHYEIDMEYPGMLEGADAFNWFFRSPDGETFDAAYARVKEWLSQLRSTTIAISHGLTGRLIRGVYLGLSREEMLELPVPQTGFYRLQNGQAHLIE</sequence>
<dbReference type="EMBL" id="NXDM01000012">
    <property type="protein sequence ID" value="PCK80383.1"/>
    <property type="molecule type" value="Genomic_DNA"/>
</dbReference>